<evidence type="ECO:0000313" key="2">
    <source>
        <dbReference type="EMBL" id="KVH90612.1"/>
    </source>
</evidence>
<feature type="region of interest" description="Disordered" evidence="1">
    <location>
        <begin position="155"/>
        <end position="243"/>
    </location>
</feature>
<dbReference type="PANTHER" id="PTHR34569">
    <property type="entry name" value="EXPRESSED PROTEIN"/>
    <property type="match status" value="1"/>
</dbReference>
<sequence>MAAADDSTTPPISILRRRNSIGTPTKFHDLFSSSSTTTTTTATSSSSSVDFELVSIKPTCYTSLRDILPSPPSIVHSPKPPSDSGYEISIRNRLVKQAAWAYLQPMSTSPQPHPSTVFHRLWTAVLRLVTAAFDCLQVDVGWCLVAVEQSVPTSHQPALIGKKRLDSPEVEADVRPLSSDDFPSPAQNKKESTRPRKPQNLNRTESNHHEHLNQSIIEFKKAPNQKRKQKPTSVSRIHSWRKV</sequence>
<name>A0A124SBH2_CYNCS</name>
<protein>
    <submittedName>
        <fullName evidence="2">Uncharacterized protein</fullName>
    </submittedName>
</protein>
<accession>A0A124SBH2</accession>
<keyword evidence="3" id="KW-1185">Reference proteome</keyword>
<dbReference type="EMBL" id="LEKV01005098">
    <property type="protein sequence ID" value="KVH90612.1"/>
    <property type="molecule type" value="Genomic_DNA"/>
</dbReference>
<proteinExistence type="predicted"/>
<organism evidence="2 3">
    <name type="scientific">Cynara cardunculus var. scolymus</name>
    <name type="common">Globe artichoke</name>
    <name type="synonym">Cynara scolymus</name>
    <dbReference type="NCBI Taxonomy" id="59895"/>
    <lineage>
        <taxon>Eukaryota</taxon>
        <taxon>Viridiplantae</taxon>
        <taxon>Streptophyta</taxon>
        <taxon>Embryophyta</taxon>
        <taxon>Tracheophyta</taxon>
        <taxon>Spermatophyta</taxon>
        <taxon>Magnoliopsida</taxon>
        <taxon>eudicotyledons</taxon>
        <taxon>Gunneridae</taxon>
        <taxon>Pentapetalae</taxon>
        <taxon>asterids</taxon>
        <taxon>campanulids</taxon>
        <taxon>Asterales</taxon>
        <taxon>Asteraceae</taxon>
        <taxon>Carduoideae</taxon>
        <taxon>Cardueae</taxon>
        <taxon>Carduinae</taxon>
        <taxon>Cynara</taxon>
    </lineage>
</organism>
<gene>
    <name evidence="2" type="ORF">Ccrd_007389</name>
</gene>
<dbReference type="PANTHER" id="PTHR34569:SF2">
    <property type="entry name" value="EXPRESSED PROTEIN"/>
    <property type="match status" value="1"/>
</dbReference>
<evidence type="ECO:0000313" key="3">
    <source>
        <dbReference type="Proteomes" id="UP000243975"/>
    </source>
</evidence>
<evidence type="ECO:0000256" key="1">
    <source>
        <dbReference type="SAM" id="MobiDB-lite"/>
    </source>
</evidence>
<comment type="caution">
    <text evidence="2">The sequence shown here is derived from an EMBL/GenBank/DDBJ whole genome shotgun (WGS) entry which is preliminary data.</text>
</comment>
<dbReference type="AlphaFoldDB" id="A0A124SBH2"/>
<reference evidence="2 3" key="1">
    <citation type="journal article" date="2016" name="Sci. Rep.">
        <title>The genome sequence of the outbreeding globe artichoke constructed de novo incorporating a phase-aware low-pass sequencing strategy of F1 progeny.</title>
        <authorList>
            <person name="Scaglione D."/>
            <person name="Reyes-Chin-Wo S."/>
            <person name="Acquadro A."/>
            <person name="Froenicke L."/>
            <person name="Portis E."/>
            <person name="Beitel C."/>
            <person name="Tirone M."/>
            <person name="Mauro R."/>
            <person name="Lo Monaco A."/>
            <person name="Mauromicale G."/>
            <person name="Faccioli P."/>
            <person name="Cattivelli L."/>
            <person name="Rieseberg L."/>
            <person name="Michelmore R."/>
            <person name="Lanteri S."/>
        </authorList>
    </citation>
    <scope>NUCLEOTIDE SEQUENCE [LARGE SCALE GENOMIC DNA]</scope>
    <source>
        <strain evidence="2">2C</strain>
    </source>
</reference>
<dbReference type="Gramene" id="KVH90612">
    <property type="protein sequence ID" value="KVH90612"/>
    <property type="gene ID" value="Ccrd_007389"/>
</dbReference>
<dbReference type="Proteomes" id="UP000243975">
    <property type="component" value="Unassembled WGS sequence"/>
</dbReference>